<dbReference type="Pfam" id="PF00589">
    <property type="entry name" value="Phage_integrase"/>
    <property type="match status" value="1"/>
</dbReference>
<dbReference type="Proteomes" id="UP000294692">
    <property type="component" value="Unassembled WGS sequence"/>
</dbReference>
<dbReference type="InterPro" id="IPR013762">
    <property type="entry name" value="Integrase-like_cat_sf"/>
</dbReference>
<name>A0A4R3UT69_9BURK</name>
<dbReference type="Gene3D" id="1.10.443.10">
    <property type="entry name" value="Intergrase catalytic core"/>
    <property type="match status" value="1"/>
</dbReference>
<evidence type="ECO:0000313" key="5">
    <source>
        <dbReference type="Proteomes" id="UP000294692"/>
    </source>
</evidence>
<gene>
    <name evidence="4" type="ORF">EV686_11085</name>
</gene>
<keyword evidence="2" id="KW-0233">DNA recombination</keyword>
<organism evidence="4 5">
    <name type="scientific">Paracandidimonas soli</name>
    <dbReference type="NCBI Taxonomy" id="1917182"/>
    <lineage>
        <taxon>Bacteria</taxon>
        <taxon>Pseudomonadati</taxon>
        <taxon>Pseudomonadota</taxon>
        <taxon>Betaproteobacteria</taxon>
        <taxon>Burkholderiales</taxon>
        <taxon>Alcaligenaceae</taxon>
        <taxon>Paracandidimonas</taxon>
    </lineage>
</organism>
<dbReference type="AlphaFoldDB" id="A0A4R3UT69"/>
<keyword evidence="5" id="KW-1185">Reference proteome</keyword>
<dbReference type="PROSITE" id="PS51898">
    <property type="entry name" value="TYR_RECOMBINASE"/>
    <property type="match status" value="1"/>
</dbReference>
<accession>A0A4R3UT69</accession>
<dbReference type="CDD" id="cd00796">
    <property type="entry name" value="INT_Rci_Hp1_C"/>
    <property type="match status" value="1"/>
</dbReference>
<dbReference type="EMBL" id="SMBX01000010">
    <property type="protein sequence ID" value="TCU93917.1"/>
    <property type="molecule type" value="Genomic_DNA"/>
</dbReference>
<dbReference type="InterPro" id="IPR050090">
    <property type="entry name" value="Tyrosine_recombinase_XerCD"/>
</dbReference>
<protein>
    <submittedName>
        <fullName evidence="4">Phage integrase family protein</fullName>
    </submittedName>
</protein>
<dbReference type="GO" id="GO:0015074">
    <property type="term" value="P:DNA integration"/>
    <property type="evidence" value="ECO:0007669"/>
    <property type="project" value="UniProtKB-KW"/>
</dbReference>
<comment type="caution">
    <text evidence="4">The sequence shown here is derived from an EMBL/GenBank/DDBJ whole genome shotgun (WGS) entry which is preliminary data.</text>
</comment>
<sequence>MPIRKDKKTGVYHVDFYTPSGERVRGSARTKDKVQAQEYHDRLRAQYWRQGMLGDKPNYIFEEAAVRFLKLCAGQRDYATKQLHVAYWRSLFAGRELCSLTANEILDGLPTHRVIKGKPCNTLANGTKNKYIATIRRLLNLCVEWEWLDRAPKLPRFDEPVARIRWEPPHRIMAMVDAITVPWMRDAVIVAVMTGMRETEQFSLAPGQVMLAQRHTWVTHDTAKSKRGRAVPLNDDAYAVFERRLKRPAKWVFTRDNGDGRRIGQHDRRVFARACEAVGITDFHWHDLRHTWASWHVQGIMTGTSTPLMVLKDLGGWETIEMVQKYAHLAPSHIAAHAGTVNFWSIPESEKETPPDKEALVA</sequence>
<evidence type="ECO:0000313" key="4">
    <source>
        <dbReference type="EMBL" id="TCU93917.1"/>
    </source>
</evidence>
<evidence type="ECO:0000256" key="1">
    <source>
        <dbReference type="ARBA" id="ARBA00022908"/>
    </source>
</evidence>
<dbReference type="InterPro" id="IPR011010">
    <property type="entry name" value="DNA_brk_join_enz"/>
</dbReference>
<dbReference type="GO" id="GO:0003677">
    <property type="term" value="F:DNA binding"/>
    <property type="evidence" value="ECO:0007669"/>
    <property type="project" value="InterPro"/>
</dbReference>
<dbReference type="GO" id="GO:0006310">
    <property type="term" value="P:DNA recombination"/>
    <property type="evidence" value="ECO:0007669"/>
    <property type="project" value="UniProtKB-KW"/>
</dbReference>
<evidence type="ECO:0000256" key="2">
    <source>
        <dbReference type="ARBA" id="ARBA00023172"/>
    </source>
</evidence>
<dbReference type="InterPro" id="IPR002104">
    <property type="entry name" value="Integrase_catalytic"/>
</dbReference>
<proteinExistence type="predicted"/>
<dbReference type="PANTHER" id="PTHR30349:SF64">
    <property type="entry name" value="PROPHAGE INTEGRASE INTD-RELATED"/>
    <property type="match status" value="1"/>
</dbReference>
<dbReference type="PANTHER" id="PTHR30349">
    <property type="entry name" value="PHAGE INTEGRASE-RELATED"/>
    <property type="match status" value="1"/>
</dbReference>
<dbReference type="RefSeq" id="WP_132477957.1">
    <property type="nucleotide sequence ID" value="NZ_JBHRVM010000001.1"/>
</dbReference>
<keyword evidence="1" id="KW-0229">DNA integration</keyword>
<reference evidence="4 5" key="1">
    <citation type="submission" date="2019-03" db="EMBL/GenBank/DDBJ databases">
        <title>Genomic Encyclopedia of Type Strains, Phase IV (KMG-IV): sequencing the most valuable type-strain genomes for metagenomic binning, comparative biology and taxonomic classification.</title>
        <authorList>
            <person name="Goeker M."/>
        </authorList>
    </citation>
    <scope>NUCLEOTIDE SEQUENCE [LARGE SCALE GENOMIC DNA]</scope>
    <source>
        <strain evidence="4 5">DSM 100048</strain>
    </source>
</reference>
<evidence type="ECO:0000259" key="3">
    <source>
        <dbReference type="PROSITE" id="PS51898"/>
    </source>
</evidence>
<feature type="domain" description="Tyr recombinase" evidence="3">
    <location>
        <begin position="162"/>
        <end position="339"/>
    </location>
</feature>
<dbReference type="OrthoDB" id="662444at2"/>
<dbReference type="SUPFAM" id="SSF56349">
    <property type="entry name" value="DNA breaking-rejoining enzymes"/>
    <property type="match status" value="1"/>
</dbReference>